<dbReference type="OMA" id="VETANHC"/>
<evidence type="ECO:0000256" key="1">
    <source>
        <dbReference type="SAM" id="MobiDB-lite"/>
    </source>
</evidence>
<feature type="compositionally biased region" description="Acidic residues" evidence="1">
    <location>
        <begin position="61"/>
        <end position="75"/>
    </location>
</feature>
<feature type="region of interest" description="Disordered" evidence="1">
    <location>
        <begin position="201"/>
        <end position="226"/>
    </location>
</feature>
<sequence>MEHIFCGALNIPLDTSGDSEPPAETFQAYDDLNMYELDDIFTSAKEVRTVGDHHSGKDNLEDTNGDIEEEQDELGSDSTTSDNDGDLCLGEPSFEIPFEVPYKNATCQLSGISSHTSFPDFLCQVAQHMGCGLMHLSSIGYIESYHPKTPKPVPRMLEESEDFIQLKLSVQEYREMSLAKNKGKGKIKAFTISIIDTSHDNMKEGKKKTRGKDDNGDNNGGQGEKTAFASPEVDVMKQVETANHCEQHKRPYLVLDDGSHYNLTIEDVSIWAYVAVKNKLQVKHSKPPDDLKLHDKIGNKLSCQRSAKKAQAADQMEGSVGFVVMQVADPANMNAWLPSILSAVTVANALSQSLNPGMAPSTPQTSVARVIGSSVASLLTPQPSCKGGHPLSSSLIAAPSSNKRYLSSQLVDCPEMDVWLQSLDKHPHHGKYKVNYQQFLPICYAHGMYDVGDITDLSSERLMDIGGLNMTLGTANCLVKLAKEEVEKLVCIKWA</sequence>
<feature type="compositionally biased region" description="Basic and acidic residues" evidence="1">
    <location>
        <begin position="51"/>
        <end position="60"/>
    </location>
</feature>
<dbReference type="OrthoDB" id="3027237at2759"/>
<gene>
    <name evidence="2" type="ORF">ARMGADRAFT_1086896</name>
</gene>
<evidence type="ECO:0000313" key="3">
    <source>
        <dbReference type="Proteomes" id="UP000217790"/>
    </source>
</evidence>
<name>A0A2H3D5T1_ARMGA</name>
<dbReference type="EMBL" id="KZ293686">
    <property type="protein sequence ID" value="PBK86148.1"/>
    <property type="molecule type" value="Genomic_DNA"/>
</dbReference>
<organism evidence="2 3">
    <name type="scientific">Armillaria gallica</name>
    <name type="common">Bulbous honey fungus</name>
    <name type="synonym">Armillaria bulbosa</name>
    <dbReference type="NCBI Taxonomy" id="47427"/>
    <lineage>
        <taxon>Eukaryota</taxon>
        <taxon>Fungi</taxon>
        <taxon>Dikarya</taxon>
        <taxon>Basidiomycota</taxon>
        <taxon>Agaricomycotina</taxon>
        <taxon>Agaricomycetes</taxon>
        <taxon>Agaricomycetidae</taxon>
        <taxon>Agaricales</taxon>
        <taxon>Marasmiineae</taxon>
        <taxon>Physalacriaceae</taxon>
        <taxon>Armillaria</taxon>
    </lineage>
</organism>
<proteinExistence type="predicted"/>
<keyword evidence="3" id="KW-1185">Reference proteome</keyword>
<evidence type="ECO:0008006" key="4">
    <source>
        <dbReference type="Google" id="ProtNLM"/>
    </source>
</evidence>
<dbReference type="AlphaFoldDB" id="A0A2H3D5T1"/>
<evidence type="ECO:0000313" key="2">
    <source>
        <dbReference type="EMBL" id="PBK86148.1"/>
    </source>
</evidence>
<reference evidence="3" key="1">
    <citation type="journal article" date="2017" name="Nat. Ecol. Evol.">
        <title>Genome expansion and lineage-specific genetic innovations in the forest pathogenic fungi Armillaria.</title>
        <authorList>
            <person name="Sipos G."/>
            <person name="Prasanna A.N."/>
            <person name="Walter M.C."/>
            <person name="O'Connor E."/>
            <person name="Balint B."/>
            <person name="Krizsan K."/>
            <person name="Kiss B."/>
            <person name="Hess J."/>
            <person name="Varga T."/>
            <person name="Slot J."/>
            <person name="Riley R."/>
            <person name="Boka B."/>
            <person name="Rigling D."/>
            <person name="Barry K."/>
            <person name="Lee J."/>
            <person name="Mihaltcheva S."/>
            <person name="LaButti K."/>
            <person name="Lipzen A."/>
            <person name="Waldron R."/>
            <person name="Moloney N.M."/>
            <person name="Sperisen C."/>
            <person name="Kredics L."/>
            <person name="Vagvoelgyi C."/>
            <person name="Patrignani A."/>
            <person name="Fitzpatrick D."/>
            <person name="Nagy I."/>
            <person name="Doyle S."/>
            <person name="Anderson J.B."/>
            <person name="Grigoriev I.V."/>
            <person name="Gueldener U."/>
            <person name="Muensterkoetter M."/>
            <person name="Nagy L.G."/>
        </authorList>
    </citation>
    <scope>NUCLEOTIDE SEQUENCE [LARGE SCALE GENOMIC DNA]</scope>
    <source>
        <strain evidence="3">Ar21-2</strain>
    </source>
</reference>
<dbReference type="Proteomes" id="UP000217790">
    <property type="component" value="Unassembled WGS sequence"/>
</dbReference>
<protein>
    <recommendedName>
        <fullName evidence="4">SAM domain-containing protein</fullName>
    </recommendedName>
</protein>
<feature type="region of interest" description="Disordered" evidence="1">
    <location>
        <begin position="51"/>
        <end position="85"/>
    </location>
</feature>
<accession>A0A2H3D5T1</accession>
<dbReference type="InParanoid" id="A0A2H3D5T1"/>